<feature type="transmembrane region" description="Helical" evidence="1">
    <location>
        <begin position="12"/>
        <end position="31"/>
    </location>
</feature>
<keyword evidence="1" id="KW-0812">Transmembrane</keyword>
<proteinExistence type="predicted"/>
<feature type="transmembrane region" description="Helical" evidence="1">
    <location>
        <begin position="51"/>
        <end position="71"/>
    </location>
</feature>
<name>A0A9X4NXB0_9BURK</name>
<accession>A0A9X4NXB0</accession>
<dbReference type="EMBL" id="AOGK01000011">
    <property type="protein sequence ID" value="MDG5976245.1"/>
    <property type="molecule type" value="Genomic_DNA"/>
</dbReference>
<sequence>MREHEANVGLSAVERWSLVALWWGTAGVSWLGWGGISHELVHQPGWVPEAWVSALVAGGIALDLAMGLWLALRPGVWACRAGVAVVLVFSVLATAMVPQLWLHPLGPLLKNLPILALLWRASQWNLRNPLNRLEIR</sequence>
<keyword evidence="1" id="KW-1133">Transmembrane helix</keyword>
<dbReference type="RefSeq" id="WP_068174082.1">
    <property type="nucleotide sequence ID" value="NZ_AOGK01000011.1"/>
</dbReference>
<dbReference type="AlphaFoldDB" id="A0A9X4NXB0"/>
<dbReference type="InterPro" id="IPR025695">
    <property type="entry name" value="DoxX-like"/>
</dbReference>
<evidence type="ECO:0000313" key="3">
    <source>
        <dbReference type="Proteomes" id="UP001152876"/>
    </source>
</evidence>
<evidence type="ECO:0000313" key="2">
    <source>
        <dbReference type="EMBL" id="MDG5976245.1"/>
    </source>
</evidence>
<comment type="caution">
    <text evidence="2">The sequence shown here is derived from an EMBL/GenBank/DDBJ whole genome shotgun (WGS) entry which is preliminary data.</text>
</comment>
<gene>
    <name evidence="2" type="ORF">H010_13346</name>
</gene>
<feature type="transmembrane region" description="Helical" evidence="1">
    <location>
        <begin position="83"/>
        <end position="102"/>
    </location>
</feature>
<evidence type="ECO:0000256" key="1">
    <source>
        <dbReference type="SAM" id="Phobius"/>
    </source>
</evidence>
<protein>
    <submittedName>
        <fullName evidence="2">NAD-dependent epimerase/dehydratase</fullName>
    </submittedName>
</protein>
<reference evidence="2" key="1">
    <citation type="submission" date="2013-01" db="EMBL/GenBank/DDBJ databases">
        <title>Genome draft of Hydrogenophaga taeniospiralis 2K1.</title>
        <authorList>
            <person name="Gomila M."/>
            <person name="Lalucat J."/>
        </authorList>
    </citation>
    <scope>NUCLEOTIDE SEQUENCE</scope>
    <source>
        <strain evidence="2">CCUG 15921</strain>
    </source>
</reference>
<keyword evidence="1" id="KW-0472">Membrane</keyword>
<organism evidence="2 3">
    <name type="scientific">Hydrogenophaga taeniospiralis CCUG 15921</name>
    <dbReference type="NCBI Taxonomy" id="1281780"/>
    <lineage>
        <taxon>Bacteria</taxon>
        <taxon>Pseudomonadati</taxon>
        <taxon>Pseudomonadota</taxon>
        <taxon>Betaproteobacteria</taxon>
        <taxon>Burkholderiales</taxon>
        <taxon>Comamonadaceae</taxon>
        <taxon>Hydrogenophaga</taxon>
    </lineage>
</organism>
<dbReference type="Pfam" id="PF13781">
    <property type="entry name" value="DoxX_3"/>
    <property type="match status" value="1"/>
</dbReference>
<keyword evidence="3" id="KW-1185">Reference proteome</keyword>
<dbReference type="Proteomes" id="UP001152876">
    <property type="component" value="Unassembled WGS sequence"/>
</dbReference>